<dbReference type="SMART" id="SM00862">
    <property type="entry name" value="Trans_reg_C"/>
    <property type="match status" value="1"/>
</dbReference>
<protein>
    <submittedName>
        <fullName evidence="10">DNA-binding response OmpR family regulator</fullName>
    </submittedName>
</protein>
<dbReference type="Gene3D" id="1.10.10.10">
    <property type="entry name" value="Winged helix-like DNA-binding domain superfamily/Winged helix DNA-binding domain"/>
    <property type="match status" value="1"/>
</dbReference>
<evidence type="ECO:0000256" key="5">
    <source>
        <dbReference type="ARBA" id="ARBA00023163"/>
    </source>
</evidence>
<keyword evidence="11" id="KW-1185">Reference proteome</keyword>
<evidence type="ECO:0000256" key="6">
    <source>
        <dbReference type="PROSITE-ProRule" id="PRU00169"/>
    </source>
</evidence>
<dbReference type="CDD" id="cd00383">
    <property type="entry name" value="trans_reg_C"/>
    <property type="match status" value="1"/>
</dbReference>
<dbReference type="InterPro" id="IPR036388">
    <property type="entry name" value="WH-like_DNA-bd_sf"/>
</dbReference>
<organism evidence="10 11">
    <name type="scientific">Sphingobacterium detergens</name>
    <dbReference type="NCBI Taxonomy" id="1145106"/>
    <lineage>
        <taxon>Bacteria</taxon>
        <taxon>Pseudomonadati</taxon>
        <taxon>Bacteroidota</taxon>
        <taxon>Sphingobacteriia</taxon>
        <taxon>Sphingobacteriales</taxon>
        <taxon>Sphingobacteriaceae</taxon>
        <taxon>Sphingobacterium</taxon>
    </lineage>
</organism>
<evidence type="ECO:0000313" key="10">
    <source>
        <dbReference type="EMBL" id="RKE52821.1"/>
    </source>
</evidence>
<dbReference type="GO" id="GO:0005829">
    <property type="term" value="C:cytosol"/>
    <property type="evidence" value="ECO:0007669"/>
    <property type="project" value="TreeGrafter"/>
</dbReference>
<dbReference type="PROSITE" id="PS50110">
    <property type="entry name" value="RESPONSE_REGULATORY"/>
    <property type="match status" value="1"/>
</dbReference>
<dbReference type="Pfam" id="PF00072">
    <property type="entry name" value="Response_reg"/>
    <property type="match status" value="1"/>
</dbReference>
<dbReference type="InterPro" id="IPR011006">
    <property type="entry name" value="CheY-like_superfamily"/>
</dbReference>
<keyword evidence="5" id="KW-0804">Transcription</keyword>
<dbReference type="GO" id="GO:0000156">
    <property type="term" value="F:phosphorelay response regulator activity"/>
    <property type="evidence" value="ECO:0007669"/>
    <property type="project" value="TreeGrafter"/>
</dbReference>
<dbReference type="PANTHER" id="PTHR48111">
    <property type="entry name" value="REGULATOR OF RPOS"/>
    <property type="match status" value="1"/>
</dbReference>
<dbReference type="EMBL" id="RAPY01000002">
    <property type="protein sequence ID" value="RKE52821.1"/>
    <property type="molecule type" value="Genomic_DNA"/>
</dbReference>
<dbReference type="Pfam" id="PF00486">
    <property type="entry name" value="Trans_reg_C"/>
    <property type="match status" value="1"/>
</dbReference>
<evidence type="ECO:0000259" key="8">
    <source>
        <dbReference type="PROSITE" id="PS50110"/>
    </source>
</evidence>
<dbReference type="GO" id="GO:0032993">
    <property type="term" value="C:protein-DNA complex"/>
    <property type="evidence" value="ECO:0007669"/>
    <property type="project" value="TreeGrafter"/>
</dbReference>
<keyword evidence="4 7" id="KW-0238">DNA-binding</keyword>
<dbReference type="SUPFAM" id="SSF52172">
    <property type="entry name" value="CheY-like"/>
    <property type="match status" value="1"/>
</dbReference>
<sequence>MQILLVEDDRRISSFVVKGLEELGHQVILAESAEAAREWVNADSLDIVVLDIMLPGIDGIQFTKTLRYRKNHIPILILSALGEIEDKVDALESGADDYLVKPFSFKELLSRIKALVRRDSYKNATHVNDSCIEIRDLKVDLDRYEVYKGGANVDLSPKEFKLFKYLIENRNKTLSRTAILQAVWGIDFDNNTNVVDVYVSYLRGKVDDGSDTSIIRTVKGVGYMLKTD</sequence>
<dbReference type="GO" id="GO:0006355">
    <property type="term" value="P:regulation of DNA-templated transcription"/>
    <property type="evidence" value="ECO:0007669"/>
    <property type="project" value="InterPro"/>
</dbReference>
<dbReference type="RefSeq" id="WP_120259826.1">
    <property type="nucleotide sequence ID" value="NZ_RAPY01000002.1"/>
</dbReference>
<keyword evidence="2" id="KW-0902">Two-component regulatory system</keyword>
<evidence type="ECO:0000256" key="7">
    <source>
        <dbReference type="PROSITE-ProRule" id="PRU01091"/>
    </source>
</evidence>
<dbReference type="InterPro" id="IPR016032">
    <property type="entry name" value="Sig_transdc_resp-reg_C-effctor"/>
</dbReference>
<feature type="modified residue" description="4-aspartylphosphate" evidence="6">
    <location>
        <position position="51"/>
    </location>
</feature>
<accession>A0A420B7Y8</accession>
<keyword evidence="1 6" id="KW-0597">Phosphoprotein</keyword>
<gene>
    <name evidence="10" type="ORF">DFQ12_3067</name>
</gene>
<keyword evidence="3" id="KW-0805">Transcription regulation</keyword>
<evidence type="ECO:0000256" key="4">
    <source>
        <dbReference type="ARBA" id="ARBA00023125"/>
    </source>
</evidence>
<feature type="domain" description="Response regulatory" evidence="8">
    <location>
        <begin position="2"/>
        <end position="116"/>
    </location>
</feature>
<dbReference type="Gene3D" id="3.40.50.2300">
    <property type="match status" value="1"/>
</dbReference>
<feature type="domain" description="OmpR/PhoB-type" evidence="9">
    <location>
        <begin position="129"/>
        <end position="227"/>
    </location>
</feature>
<evidence type="ECO:0000256" key="3">
    <source>
        <dbReference type="ARBA" id="ARBA00023015"/>
    </source>
</evidence>
<feature type="DNA-binding region" description="OmpR/PhoB-type" evidence="7">
    <location>
        <begin position="129"/>
        <end position="227"/>
    </location>
</feature>
<name>A0A420B7Y8_SPHD1</name>
<evidence type="ECO:0000259" key="9">
    <source>
        <dbReference type="PROSITE" id="PS51755"/>
    </source>
</evidence>
<dbReference type="InterPro" id="IPR001867">
    <property type="entry name" value="OmpR/PhoB-type_DNA-bd"/>
</dbReference>
<dbReference type="Gene3D" id="6.10.250.690">
    <property type="match status" value="1"/>
</dbReference>
<evidence type="ECO:0000256" key="2">
    <source>
        <dbReference type="ARBA" id="ARBA00023012"/>
    </source>
</evidence>
<evidence type="ECO:0000256" key="1">
    <source>
        <dbReference type="ARBA" id="ARBA00022553"/>
    </source>
</evidence>
<dbReference type="AlphaFoldDB" id="A0A420B7Y8"/>
<evidence type="ECO:0000313" key="11">
    <source>
        <dbReference type="Proteomes" id="UP000286246"/>
    </source>
</evidence>
<comment type="caution">
    <text evidence="10">The sequence shown here is derived from an EMBL/GenBank/DDBJ whole genome shotgun (WGS) entry which is preliminary data.</text>
</comment>
<dbReference type="InterPro" id="IPR001789">
    <property type="entry name" value="Sig_transdc_resp-reg_receiver"/>
</dbReference>
<dbReference type="PROSITE" id="PS51755">
    <property type="entry name" value="OMPR_PHOB"/>
    <property type="match status" value="1"/>
</dbReference>
<dbReference type="InterPro" id="IPR039420">
    <property type="entry name" value="WalR-like"/>
</dbReference>
<dbReference type="SUPFAM" id="SSF46894">
    <property type="entry name" value="C-terminal effector domain of the bipartite response regulators"/>
    <property type="match status" value="1"/>
</dbReference>
<dbReference type="FunFam" id="1.10.10.10:FF:000005">
    <property type="entry name" value="Two-component system response regulator"/>
    <property type="match status" value="1"/>
</dbReference>
<dbReference type="GO" id="GO:0000976">
    <property type="term" value="F:transcription cis-regulatory region binding"/>
    <property type="evidence" value="ECO:0007669"/>
    <property type="project" value="TreeGrafter"/>
</dbReference>
<dbReference type="PANTHER" id="PTHR48111:SF22">
    <property type="entry name" value="REGULATOR OF RPOS"/>
    <property type="match status" value="1"/>
</dbReference>
<dbReference type="Proteomes" id="UP000286246">
    <property type="component" value="Unassembled WGS sequence"/>
</dbReference>
<proteinExistence type="predicted"/>
<dbReference type="SMART" id="SM00448">
    <property type="entry name" value="REC"/>
    <property type="match status" value="1"/>
</dbReference>
<dbReference type="OrthoDB" id="9790442at2"/>
<reference evidence="10 11" key="1">
    <citation type="submission" date="2018-09" db="EMBL/GenBank/DDBJ databases">
        <title>Genomic Encyclopedia of Type Strains, Phase III (KMG-III): the genomes of soil and plant-associated and newly described type strains.</title>
        <authorList>
            <person name="Whitman W."/>
        </authorList>
    </citation>
    <scope>NUCLEOTIDE SEQUENCE [LARGE SCALE GENOMIC DNA]</scope>
    <source>
        <strain evidence="10 11">CECT 7938</strain>
    </source>
</reference>